<accession>A0ABN0B0H8</accession>
<dbReference type="Pfam" id="PF03780">
    <property type="entry name" value="Asp23"/>
    <property type="match status" value="1"/>
</dbReference>
<protein>
    <recommendedName>
        <fullName evidence="5">Asp23/Gls24 family envelope stress response protein</fullName>
    </recommendedName>
</protein>
<dbReference type="EMBL" id="AEDQ01000017">
    <property type="protein sequence ID" value="EFL44274.1"/>
    <property type="molecule type" value="Genomic_DNA"/>
</dbReference>
<evidence type="ECO:0000256" key="1">
    <source>
        <dbReference type="ARBA" id="ARBA00005721"/>
    </source>
</evidence>
<dbReference type="InterPro" id="IPR005531">
    <property type="entry name" value="Asp23"/>
</dbReference>
<evidence type="ECO:0000313" key="4">
    <source>
        <dbReference type="Proteomes" id="UP000004431"/>
    </source>
</evidence>
<comment type="caution">
    <text evidence="3">The sequence shown here is derived from an EMBL/GenBank/DDBJ whole genome shotgun (WGS) entry which is preliminary data.</text>
</comment>
<evidence type="ECO:0000313" key="3">
    <source>
        <dbReference type="EMBL" id="EFL44274.1"/>
    </source>
</evidence>
<feature type="compositionally biased region" description="Basic and acidic residues" evidence="2">
    <location>
        <begin position="41"/>
        <end position="52"/>
    </location>
</feature>
<sequence length="226" mass="24041">MNTSPHAKNLDEQHQTLITPDANQNDSAPDCAPSAADVADEYTHKSVSDANDRANTTAEAAEGAAAAVREDTAEDTAEDATDIDIDTEDSEDSLTFSNGVIEKIVALAMRDVPDVVGMKGSWFNRVQDVLGASDSRKGVTVEVGNDASVRVNISVLIKYGAYAPQVFEDVKRVVVHQVMGMTGLVVSAVNLRIEDVLTPEEYAAQDMTALSLTDDGEHATTDSEAN</sequence>
<evidence type="ECO:0008006" key="5">
    <source>
        <dbReference type="Google" id="ProtNLM"/>
    </source>
</evidence>
<gene>
    <name evidence="3" type="ORF">HMPREF9248_0925</name>
</gene>
<dbReference type="RefSeq" id="WP_006303985.1">
    <property type="nucleotide sequence ID" value="NZ_AEDQ01000017.1"/>
</dbReference>
<organism evidence="3 4">
    <name type="scientific">Fannyhessea vaginae PB189-T1-4</name>
    <dbReference type="NCBI Taxonomy" id="866774"/>
    <lineage>
        <taxon>Bacteria</taxon>
        <taxon>Bacillati</taxon>
        <taxon>Actinomycetota</taxon>
        <taxon>Coriobacteriia</taxon>
        <taxon>Coriobacteriales</taxon>
        <taxon>Atopobiaceae</taxon>
        <taxon>Fannyhessea</taxon>
    </lineage>
</organism>
<dbReference type="PANTHER" id="PTHR34297">
    <property type="entry name" value="HYPOTHETICAL CYTOSOLIC PROTEIN-RELATED"/>
    <property type="match status" value="1"/>
</dbReference>
<feature type="compositionally biased region" description="Low complexity" evidence="2">
    <location>
        <begin position="54"/>
        <end position="67"/>
    </location>
</feature>
<comment type="similarity">
    <text evidence="1">Belongs to the asp23 family.</text>
</comment>
<evidence type="ECO:0000256" key="2">
    <source>
        <dbReference type="SAM" id="MobiDB-lite"/>
    </source>
</evidence>
<feature type="compositionally biased region" description="Polar residues" evidence="2">
    <location>
        <begin position="15"/>
        <end position="25"/>
    </location>
</feature>
<proteinExistence type="inferred from homology"/>
<keyword evidence="4" id="KW-1185">Reference proteome</keyword>
<feature type="compositionally biased region" description="Low complexity" evidence="2">
    <location>
        <begin position="26"/>
        <end position="37"/>
    </location>
</feature>
<reference evidence="3 4" key="1">
    <citation type="submission" date="2010-08" db="EMBL/GenBank/DDBJ databases">
        <authorList>
            <person name="Durkin A.S."/>
            <person name="Madupu R."/>
            <person name="Torralba M."/>
            <person name="Gillis M."/>
            <person name="Methe B."/>
            <person name="Sutton G."/>
            <person name="Nelson K.E."/>
        </authorList>
    </citation>
    <scope>NUCLEOTIDE SEQUENCE [LARGE SCALE GENOMIC DNA]</scope>
    <source>
        <strain evidence="3 4">PB189-T1-4</strain>
    </source>
</reference>
<feature type="region of interest" description="Disordered" evidence="2">
    <location>
        <begin position="1"/>
        <end position="78"/>
    </location>
</feature>
<dbReference type="PANTHER" id="PTHR34297:SF3">
    <property type="entry name" value="ALKALINE SHOCK PROTEIN 23"/>
    <property type="match status" value="1"/>
</dbReference>
<dbReference type="Proteomes" id="UP000004431">
    <property type="component" value="Unassembled WGS sequence"/>
</dbReference>
<name>A0ABN0B0H8_9ACTN</name>